<name>A0A0A9H2A0_ARUDO</name>
<reference evidence="1" key="1">
    <citation type="submission" date="2014-09" db="EMBL/GenBank/DDBJ databases">
        <authorList>
            <person name="Magalhaes I.L.F."/>
            <person name="Oliveira U."/>
            <person name="Santos F.R."/>
            <person name="Vidigal T.H.D.A."/>
            <person name="Brescovit A.D."/>
            <person name="Santos A.J."/>
        </authorList>
    </citation>
    <scope>NUCLEOTIDE SEQUENCE</scope>
    <source>
        <tissue evidence="1">Shoot tissue taken approximately 20 cm above the soil surface</tissue>
    </source>
</reference>
<dbReference type="AlphaFoldDB" id="A0A0A9H2A0"/>
<sequence>MEAIANCCCKMLRFCLGIRGQRKGFICWAYPEANWCGFVSK</sequence>
<organism evidence="1">
    <name type="scientific">Arundo donax</name>
    <name type="common">Giant reed</name>
    <name type="synonym">Donax arundinaceus</name>
    <dbReference type="NCBI Taxonomy" id="35708"/>
    <lineage>
        <taxon>Eukaryota</taxon>
        <taxon>Viridiplantae</taxon>
        <taxon>Streptophyta</taxon>
        <taxon>Embryophyta</taxon>
        <taxon>Tracheophyta</taxon>
        <taxon>Spermatophyta</taxon>
        <taxon>Magnoliopsida</taxon>
        <taxon>Liliopsida</taxon>
        <taxon>Poales</taxon>
        <taxon>Poaceae</taxon>
        <taxon>PACMAD clade</taxon>
        <taxon>Arundinoideae</taxon>
        <taxon>Arundineae</taxon>
        <taxon>Arundo</taxon>
    </lineage>
</organism>
<evidence type="ECO:0000313" key="1">
    <source>
        <dbReference type="EMBL" id="JAE29924.1"/>
    </source>
</evidence>
<dbReference type="EMBL" id="GBRH01167972">
    <property type="protein sequence ID" value="JAE29924.1"/>
    <property type="molecule type" value="Transcribed_RNA"/>
</dbReference>
<proteinExistence type="predicted"/>
<accession>A0A0A9H2A0</accession>
<reference evidence="1" key="2">
    <citation type="journal article" date="2015" name="Data Brief">
        <title>Shoot transcriptome of the giant reed, Arundo donax.</title>
        <authorList>
            <person name="Barrero R.A."/>
            <person name="Guerrero F.D."/>
            <person name="Moolhuijzen P."/>
            <person name="Goolsby J.A."/>
            <person name="Tidwell J."/>
            <person name="Bellgard S.E."/>
            <person name="Bellgard M.I."/>
        </authorList>
    </citation>
    <scope>NUCLEOTIDE SEQUENCE</scope>
    <source>
        <tissue evidence="1">Shoot tissue taken approximately 20 cm above the soil surface</tissue>
    </source>
</reference>
<protein>
    <submittedName>
        <fullName evidence="1">Uncharacterized protein</fullName>
    </submittedName>
</protein>